<dbReference type="AlphaFoldDB" id="A0AAV4V6H6"/>
<dbReference type="Proteomes" id="UP001054837">
    <property type="component" value="Unassembled WGS sequence"/>
</dbReference>
<proteinExistence type="predicted"/>
<keyword evidence="2" id="KW-1185">Reference proteome</keyword>
<name>A0AAV4V6H6_9ARAC</name>
<evidence type="ECO:0000313" key="1">
    <source>
        <dbReference type="EMBL" id="GIY65845.1"/>
    </source>
</evidence>
<accession>A0AAV4V6H6</accession>
<sequence>MSYTKKSSKHFHSNLTCFLKKKNNRLESRESRGYATCQALSIDIPEYLAWMLLNNAKRWLNKQMFQHLHINLTYFQKKIPRDWRVHNKSGASNPHTAICITDVVKQDVEMVEQKDPSVSPQ</sequence>
<reference evidence="1 2" key="1">
    <citation type="submission" date="2021-06" db="EMBL/GenBank/DDBJ databases">
        <title>Caerostris darwini draft genome.</title>
        <authorList>
            <person name="Kono N."/>
            <person name="Arakawa K."/>
        </authorList>
    </citation>
    <scope>NUCLEOTIDE SEQUENCE [LARGE SCALE GENOMIC DNA]</scope>
</reference>
<dbReference type="EMBL" id="BPLQ01012480">
    <property type="protein sequence ID" value="GIY65845.1"/>
    <property type="molecule type" value="Genomic_DNA"/>
</dbReference>
<comment type="caution">
    <text evidence="1">The sequence shown here is derived from an EMBL/GenBank/DDBJ whole genome shotgun (WGS) entry which is preliminary data.</text>
</comment>
<organism evidence="1 2">
    <name type="scientific">Caerostris darwini</name>
    <dbReference type="NCBI Taxonomy" id="1538125"/>
    <lineage>
        <taxon>Eukaryota</taxon>
        <taxon>Metazoa</taxon>
        <taxon>Ecdysozoa</taxon>
        <taxon>Arthropoda</taxon>
        <taxon>Chelicerata</taxon>
        <taxon>Arachnida</taxon>
        <taxon>Araneae</taxon>
        <taxon>Araneomorphae</taxon>
        <taxon>Entelegynae</taxon>
        <taxon>Araneoidea</taxon>
        <taxon>Araneidae</taxon>
        <taxon>Caerostris</taxon>
    </lineage>
</organism>
<gene>
    <name evidence="1" type="ORF">CDAR_51821</name>
</gene>
<evidence type="ECO:0000313" key="2">
    <source>
        <dbReference type="Proteomes" id="UP001054837"/>
    </source>
</evidence>
<protein>
    <submittedName>
        <fullName evidence="1">Uncharacterized protein</fullName>
    </submittedName>
</protein>